<sequence length="295" mass="31574">MPPELPSAITLGDAVRETQRQLKAAGIEEAGREARLIVASVCGLPTSEIIVRPERPLGVDEQQRLAGMVVRRCAREPISRILGEREFYGRRFKLSAATLDPRPDSETLIDAVLGLVSRERWAGRPIRILDIGTGTGCLLLTLLAELPNATGLGTDISAEALKTAAANAEALELAERASFARHDVLEGVNGPFDLVISNPPYIETGVIAGLDPEVQGFDPVAALDGGPDGLAIYRRIAGDLGRVLTGWVVLEVGAGQADAVASVFQQAFVKTRQAELRRYDDLGGHTRCVAIRLQT</sequence>
<dbReference type="RefSeq" id="WP_068462237.1">
    <property type="nucleotide sequence ID" value="NZ_LMTR01000066.1"/>
</dbReference>
<dbReference type="HAMAP" id="MF_02126">
    <property type="entry name" value="RF_methyltr_PrmC"/>
    <property type="match status" value="1"/>
</dbReference>
<dbReference type="Pfam" id="PF17827">
    <property type="entry name" value="PrmC_N"/>
    <property type="match status" value="1"/>
</dbReference>
<protein>
    <recommendedName>
        <fullName evidence="5">Release factor glutamine methyltransferase</fullName>
        <shortName evidence="5">RF MTase</shortName>
        <ecNumber evidence="5">2.1.1.297</ecNumber>
    </recommendedName>
    <alternativeName>
        <fullName evidence="5">N5-glutamine methyltransferase PrmC</fullName>
    </alternativeName>
    <alternativeName>
        <fullName evidence="5">Protein-(glutamine-N5) MTase PrmC</fullName>
    </alternativeName>
    <alternativeName>
        <fullName evidence="5">Protein-glutamine N-methyltransferase PrmC</fullName>
    </alternativeName>
</protein>
<feature type="binding site" evidence="5">
    <location>
        <begin position="198"/>
        <end position="201"/>
    </location>
    <ligand>
        <name>substrate</name>
    </ligand>
</feature>
<keyword evidence="9" id="KW-1185">Reference proteome</keyword>
<dbReference type="PATRIC" id="fig|121290.4.peg.1407"/>
<evidence type="ECO:0000313" key="9">
    <source>
        <dbReference type="Proteomes" id="UP000059074"/>
    </source>
</evidence>
<dbReference type="Gene3D" id="1.10.8.10">
    <property type="entry name" value="DNA helicase RuvA subunit, C-terminal domain"/>
    <property type="match status" value="1"/>
</dbReference>
<dbReference type="PANTHER" id="PTHR18895">
    <property type="entry name" value="HEMK METHYLTRANSFERASE"/>
    <property type="match status" value="1"/>
</dbReference>
<comment type="caution">
    <text evidence="5">Lacks conserved residue(s) required for the propagation of feature annotation.</text>
</comment>
<comment type="function">
    <text evidence="5">Methylates the class 1 translation termination release factors RF1/PrfA and RF2/PrfB on the glutamine residue of the universally conserved GGQ motif.</text>
</comment>
<dbReference type="InterPro" id="IPR040758">
    <property type="entry name" value="PrmC_N"/>
</dbReference>
<dbReference type="InterPro" id="IPR004556">
    <property type="entry name" value="HemK-like"/>
</dbReference>
<evidence type="ECO:0000256" key="5">
    <source>
        <dbReference type="HAMAP-Rule" id="MF_02126"/>
    </source>
</evidence>
<evidence type="ECO:0000256" key="2">
    <source>
        <dbReference type="ARBA" id="ARBA00022679"/>
    </source>
</evidence>
<evidence type="ECO:0000259" key="7">
    <source>
        <dbReference type="Pfam" id="PF17827"/>
    </source>
</evidence>
<dbReference type="Proteomes" id="UP000059074">
    <property type="component" value="Unassembled WGS sequence"/>
</dbReference>
<dbReference type="EC" id="2.1.1.297" evidence="5"/>
<evidence type="ECO:0000256" key="3">
    <source>
        <dbReference type="ARBA" id="ARBA00022691"/>
    </source>
</evidence>
<dbReference type="AlphaFoldDB" id="A0A109BE32"/>
<dbReference type="InterPro" id="IPR050320">
    <property type="entry name" value="N5-glutamine_MTase"/>
</dbReference>
<dbReference type="InterPro" id="IPR002052">
    <property type="entry name" value="DNA_methylase_N6_adenine_CS"/>
</dbReference>
<dbReference type="STRING" id="121290.APY04_2116"/>
<feature type="domain" description="Methyltransferase small" evidence="6">
    <location>
        <begin position="127"/>
        <end position="203"/>
    </location>
</feature>
<dbReference type="SUPFAM" id="SSF53335">
    <property type="entry name" value="S-adenosyl-L-methionine-dependent methyltransferases"/>
    <property type="match status" value="1"/>
</dbReference>
<dbReference type="InterPro" id="IPR019874">
    <property type="entry name" value="RF_methyltr_PrmC"/>
</dbReference>
<dbReference type="GO" id="GO:0032259">
    <property type="term" value="P:methylation"/>
    <property type="evidence" value="ECO:0007669"/>
    <property type="project" value="UniProtKB-KW"/>
</dbReference>
<feature type="binding site" evidence="5">
    <location>
        <position position="155"/>
    </location>
    <ligand>
        <name>S-adenosyl-L-methionine</name>
        <dbReference type="ChEBI" id="CHEBI:59789"/>
    </ligand>
</feature>
<evidence type="ECO:0000259" key="6">
    <source>
        <dbReference type="Pfam" id="PF05175"/>
    </source>
</evidence>
<evidence type="ECO:0000313" key="8">
    <source>
        <dbReference type="EMBL" id="KWT67129.1"/>
    </source>
</evidence>
<organism evidence="8 9">
    <name type="scientific">Hyphomicrobium sulfonivorans</name>
    <dbReference type="NCBI Taxonomy" id="121290"/>
    <lineage>
        <taxon>Bacteria</taxon>
        <taxon>Pseudomonadati</taxon>
        <taxon>Pseudomonadota</taxon>
        <taxon>Alphaproteobacteria</taxon>
        <taxon>Hyphomicrobiales</taxon>
        <taxon>Hyphomicrobiaceae</taxon>
        <taxon>Hyphomicrobium</taxon>
    </lineage>
</organism>
<evidence type="ECO:0000256" key="4">
    <source>
        <dbReference type="ARBA" id="ARBA00048391"/>
    </source>
</evidence>
<feature type="domain" description="Release factor glutamine methyltransferase N-terminal" evidence="7">
    <location>
        <begin position="13"/>
        <end position="83"/>
    </location>
</feature>
<accession>A0A109BE32</accession>
<dbReference type="PANTHER" id="PTHR18895:SF74">
    <property type="entry name" value="MTRF1L RELEASE FACTOR GLUTAMINE METHYLTRANSFERASE"/>
    <property type="match status" value="1"/>
</dbReference>
<dbReference type="Pfam" id="PF05175">
    <property type="entry name" value="MTS"/>
    <property type="match status" value="1"/>
</dbReference>
<feature type="binding site" evidence="5">
    <location>
        <begin position="132"/>
        <end position="136"/>
    </location>
    <ligand>
        <name>S-adenosyl-L-methionine</name>
        <dbReference type="ChEBI" id="CHEBI:59789"/>
    </ligand>
</feature>
<feature type="binding site" evidence="5">
    <location>
        <position position="198"/>
    </location>
    <ligand>
        <name>S-adenosyl-L-methionine</name>
        <dbReference type="ChEBI" id="CHEBI:59789"/>
    </ligand>
</feature>
<keyword evidence="1 5" id="KW-0489">Methyltransferase</keyword>
<gene>
    <name evidence="5" type="primary">prmC</name>
    <name evidence="8" type="ORF">APY04_2116</name>
</gene>
<dbReference type="EMBL" id="LMTR01000066">
    <property type="protein sequence ID" value="KWT67129.1"/>
    <property type="molecule type" value="Genomic_DNA"/>
</dbReference>
<keyword evidence="2 5" id="KW-0808">Transferase</keyword>
<comment type="catalytic activity">
    <reaction evidence="4 5">
        <text>L-glutaminyl-[peptide chain release factor] + S-adenosyl-L-methionine = N(5)-methyl-L-glutaminyl-[peptide chain release factor] + S-adenosyl-L-homocysteine + H(+)</text>
        <dbReference type="Rhea" id="RHEA:42896"/>
        <dbReference type="Rhea" id="RHEA-COMP:10271"/>
        <dbReference type="Rhea" id="RHEA-COMP:10272"/>
        <dbReference type="ChEBI" id="CHEBI:15378"/>
        <dbReference type="ChEBI" id="CHEBI:30011"/>
        <dbReference type="ChEBI" id="CHEBI:57856"/>
        <dbReference type="ChEBI" id="CHEBI:59789"/>
        <dbReference type="ChEBI" id="CHEBI:61891"/>
        <dbReference type="EC" id="2.1.1.297"/>
    </reaction>
</comment>
<name>A0A109BE32_HYPSL</name>
<comment type="caution">
    <text evidence="8">The sequence shown here is derived from an EMBL/GenBank/DDBJ whole genome shotgun (WGS) entry which is preliminary data.</text>
</comment>
<dbReference type="InterPro" id="IPR029063">
    <property type="entry name" value="SAM-dependent_MTases_sf"/>
</dbReference>
<dbReference type="PROSITE" id="PS00092">
    <property type="entry name" value="N6_MTASE"/>
    <property type="match status" value="1"/>
</dbReference>
<reference evidence="8 9" key="1">
    <citation type="submission" date="2015-10" db="EMBL/GenBank/DDBJ databases">
        <title>Transcriptomic analysis of a linuron degrading triple-species bacterial consortium.</title>
        <authorList>
            <person name="Albers P."/>
        </authorList>
    </citation>
    <scope>NUCLEOTIDE SEQUENCE [LARGE SCALE GENOMIC DNA]</scope>
    <source>
        <strain evidence="8 9">WDL6</strain>
    </source>
</reference>
<dbReference type="NCBIfam" id="TIGR00536">
    <property type="entry name" value="hemK_fam"/>
    <property type="match status" value="1"/>
</dbReference>
<comment type="similarity">
    <text evidence="5">Belongs to the protein N5-glutamine methyltransferase family. PrmC subfamily.</text>
</comment>
<dbReference type="OrthoDB" id="9800643at2"/>
<evidence type="ECO:0000256" key="1">
    <source>
        <dbReference type="ARBA" id="ARBA00022603"/>
    </source>
</evidence>
<dbReference type="GO" id="GO:0102559">
    <property type="term" value="F:peptide chain release factor N(5)-glutamine methyltransferase activity"/>
    <property type="evidence" value="ECO:0007669"/>
    <property type="project" value="UniProtKB-EC"/>
</dbReference>
<proteinExistence type="inferred from homology"/>
<dbReference type="GO" id="GO:0003676">
    <property type="term" value="F:nucleic acid binding"/>
    <property type="evidence" value="ECO:0007669"/>
    <property type="project" value="InterPro"/>
</dbReference>
<dbReference type="NCBIfam" id="TIGR03534">
    <property type="entry name" value="RF_mod_PrmC"/>
    <property type="match status" value="1"/>
</dbReference>
<dbReference type="InterPro" id="IPR007848">
    <property type="entry name" value="Small_mtfrase_dom"/>
</dbReference>
<keyword evidence="3 5" id="KW-0949">S-adenosyl-L-methionine</keyword>
<dbReference type="Gene3D" id="3.40.50.150">
    <property type="entry name" value="Vaccinia Virus protein VP39"/>
    <property type="match status" value="1"/>
</dbReference>